<keyword evidence="2" id="KW-1185">Reference proteome</keyword>
<feature type="non-terminal residue" evidence="1">
    <location>
        <position position="1"/>
    </location>
</feature>
<comment type="caution">
    <text evidence="1">The sequence shown here is derived from an EMBL/GenBank/DDBJ whole genome shotgun (WGS) entry which is preliminary data.</text>
</comment>
<dbReference type="Proteomes" id="UP000499080">
    <property type="component" value="Unassembled WGS sequence"/>
</dbReference>
<reference evidence="1 2" key="1">
    <citation type="journal article" date="2019" name="Sci. Rep.">
        <title>Orb-weaving spider Araneus ventricosus genome elucidates the spidroin gene catalogue.</title>
        <authorList>
            <person name="Kono N."/>
            <person name="Nakamura H."/>
            <person name="Ohtoshi R."/>
            <person name="Moran D.A.P."/>
            <person name="Shinohara A."/>
            <person name="Yoshida Y."/>
            <person name="Fujiwara M."/>
            <person name="Mori M."/>
            <person name="Tomita M."/>
            <person name="Arakawa K."/>
        </authorList>
    </citation>
    <scope>NUCLEOTIDE SEQUENCE [LARGE SCALE GENOMIC DNA]</scope>
</reference>
<evidence type="ECO:0000313" key="1">
    <source>
        <dbReference type="EMBL" id="GBN22184.1"/>
    </source>
</evidence>
<gene>
    <name evidence="1" type="ORF">AVEN_96810_1</name>
</gene>
<organism evidence="1 2">
    <name type="scientific">Araneus ventricosus</name>
    <name type="common">Orbweaver spider</name>
    <name type="synonym">Epeira ventricosa</name>
    <dbReference type="NCBI Taxonomy" id="182803"/>
    <lineage>
        <taxon>Eukaryota</taxon>
        <taxon>Metazoa</taxon>
        <taxon>Ecdysozoa</taxon>
        <taxon>Arthropoda</taxon>
        <taxon>Chelicerata</taxon>
        <taxon>Arachnida</taxon>
        <taxon>Araneae</taxon>
        <taxon>Araneomorphae</taxon>
        <taxon>Entelegynae</taxon>
        <taxon>Araneoidea</taxon>
        <taxon>Araneidae</taxon>
        <taxon>Araneus</taxon>
    </lineage>
</organism>
<sequence length="105" mass="11595">HGAFLPASRGFHLSDPAVYCSCGGLFSAFHYGVFYTVSWHAGSSAKLRTRMAERVCNNLVRHGDSLGLSNSLAKQRYFRPPNSTFSQAELSNSITGHSNWSNERL</sequence>
<accession>A0A4Y2M6N7</accession>
<dbReference type="AlphaFoldDB" id="A0A4Y2M6N7"/>
<name>A0A4Y2M6N7_ARAVE</name>
<dbReference type="EMBL" id="BGPR01006832">
    <property type="protein sequence ID" value="GBN22184.1"/>
    <property type="molecule type" value="Genomic_DNA"/>
</dbReference>
<proteinExistence type="predicted"/>
<protein>
    <submittedName>
        <fullName evidence="1">Uncharacterized protein</fullName>
    </submittedName>
</protein>
<evidence type="ECO:0000313" key="2">
    <source>
        <dbReference type="Proteomes" id="UP000499080"/>
    </source>
</evidence>